<evidence type="ECO:0000259" key="2">
    <source>
        <dbReference type="PROSITE" id="PS50089"/>
    </source>
</evidence>
<organism evidence="3">
    <name type="scientific">Hemiselmis andersenii</name>
    <name type="common">Cryptophyte alga</name>
    <dbReference type="NCBI Taxonomy" id="464988"/>
    <lineage>
        <taxon>Eukaryota</taxon>
        <taxon>Cryptophyceae</taxon>
        <taxon>Cryptomonadales</taxon>
        <taxon>Hemiselmidaceae</taxon>
        <taxon>Hemiselmis</taxon>
    </lineage>
</organism>
<dbReference type="Gene3D" id="3.30.40.10">
    <property type="entry name" value="Zinc/RING finger domain, C3HC4 (zinc finger)"/>
    <property type="match status" value="1"/>
</dbReference>
<evidence type="ECO:0000313" key="4">
    <source>
        <dbReference type="EMBL" id="CAD8963003.1"/>
    </source>
</evidence>
<dbReference type="PROSITE" id="PS50089">
    <property type="entry name" value="ZF_RING_2"/>
    <property type="match status" value="1"/>
</dbReference>
<feature type="domain" description="RING-type" evidence="2">
    <location>
        <begin position="209"/>
        <end position="262"/>
    </location>
</feature>
<reference evidence="3" key="1">
    <citation type="submission" date="2021-01" db="EMBL/GenBank/DDBJ databases">
        <authorList>
            <person name="Corre E."/>
            <person name="Pelletier E."/>
            <person name="Niang G."/>
            <person name="Scheremetjew M."/>
            <person name="Finn R."/>
            <person name="Kale V."/>
            <person name="Holt S."/>
            <person name="Cochrane G."/>
            <person name="Meng A."/>
            <person name="Brown T."/>
            <person name="Cohen L."/>
        </authorList>
    </citation>
    <scope>NUCLEOTIDE SEQUENCE</scope>
    <source>
        <strain evidence="3">CCMP644</strain>
    </source>
</reference>
<keyword evidence="1" id="KW-0863">Zinc-finger</keyword>
<dbReference type="GO" id="GO:0008270">
    <property type="term" value="F:zinc ion binding"/>
    <property type="evidence" value="ECO:0007669"/>
    <property type="project" value="UniProtKB-KW"/>
</dbReference>
<keyword evidence="1" id="KW-0862">Zinc</keyword>
<name>A0A6U2HPF4_HEMAN</name>
<accession>A0A6U2HPF4</accession>
<dbReference type="InterPro" id="IPR013083">
    <property type="entry name" value="Znf_RING/FYVE/PHD"/>
</dbReference>
<protein>
    <recommendedName>
        <fullName evidence="2">RING-type domain-containing protein</fullName>
    </recommendedName>
</protein>
<dbReference type="SUPFAM" id="SSF57850">
    <property type="entry name" value="RING/U-box"/>
    <property type="match status" value="1"/>
</dbReference>
<evidence type="ECO:0000313" key="3">
    <source>
        <dbReference type="EMBL" id="CAD8963000.1"/>
    </source>
</evidence>
<sequence>MPKRKRSSPIAERALHLIGENLSIWFEAEPDTAGAYVLKEALMPHFESHDLARAASSQKTRRDSIKRALQTSGCVLNATGTGRGHCVFLPGARWVFPSSPPKELRDPKPLHPFSALSACITCAMCFNKPKEPPAVHRQCQRGHSLCDECFEKLPCPARARRRSSTTSQLFECPKEGCSAKVSDNTFRNLVLEQALNPNAVDRLAVQTTCPVCLDDFDGHTPIIQCKLGHCLCLTCFRALHQPWLKDRRKGKVRTALPCPECRCVLAAKTTATETFRNKAAEYLFCKKLIPNLEH</sequence>
<proteinExistence type="predicted"/>
<dbReference type="EMBL" id="HBFX01026247">
    <property type="protein sequence ID" value="CAD8963000.1"/>
    <property type="molecule type" value="Transcribed_RNA"/>
</dbReference>
<keyword evidence="1" id="KW-0479">Metal-binding</keyword>
<dbReference type="AlphaFoldDB" id="A0A6U2HPF4"/>
<gene>
    <name evidence="3" type="ORF">HAND00432_LOCUS15962</name>
    <name evidence="4" type="ORF">HAND00432_LOCUS15964</name>
</gene>
<evidence type="ECO:0000256" key="1">
    <source>
        <dbReference type="PROSITE-ProRule" id="PRU00175"/>
    </source>
</evidence>
<dbReference type="EMBL" id="HBFX01026249">
    <property type="protein sequence ID" value="CAD8963003.1"/>
    <property type="molecule type" value="Transcribed_RNA"/>
</dbReference>
<dbReference type="InterPro" id="IPR001841">
    <property type="entry name" value="Znf_RING"/>
</dbReference>